<dbReference type="InterPro" id="IPR025711">
    <property type="entry name" value="PepSY"/>
</dbReference>
<dbReference type="PROSITE" id="PS51257">
    <property type="entry name" value="PROKAR_LIPOPROTEIN"/>
    <property type="match status" value="1"/>
</dbReference>
<feature type="domain" description="PepSY" evidence="3">
    <location>
        <begin position="52"/>
        <end position="109"/>
    </location>
</feature>
<dbReference type="EMBL" id="JARQAJ010000001">
    <property type="protein sequence ID" value="MDT2758203.1"/>
    <property type="molecule type" value="Genomic_DNA"/>
</dbReference>
<keyword evidence="2" id="KW-0732">Signal</keyword>
<evidence type="ECO:0000256" key="1">
    <source>
        <dbReference type="SAM" id="MobiDB-lite"/>
    </source>
</evidence>
<comment type="caution">
    <text evidence="4">The sequence shown here is derived from an EMBL/GenBank/DDBJ whole genome shotgun (WGS) entry which is preliminary data.</text>
</comment>
<evidence type="ECO:0000256" key="2">
    <source>
        <dbReference type="SAM" id="SignalP"/>
    </source>
</evidence>
<feature type="compositionally biased region" description="Polar residues" evidence="1">
    <location>
        <begin position="35"/>
        <end position="46"/>
    </location>
</feature>
<accession>A0ABU3F6B2</accession>
<proteinExistence type="predicted"/>
<protein>
    <submittedName>
        <fullName evidence="4">PepSY domain-containing protein</fullName>
    </submittedName>
</protein>
<dbReference type="RefSeq" id="WP_311829104.1">
    <property type="nucleotide sequence ID" value="NZ_JARQAJ010000001.1"/>
</dbReference>
<dbReference type="Pfam" id="PF03413">
    <property type="entry name" value="PepSY"/>
    <property type="match status" value="2"/>
</dbReference>
<feature type="domain" description="PepSY" evidence="3">
    <location>
        <begin position="136"/>
        <end position="193"/>
    </location>
</feature>
<feature type="region of interest" description="Disordered" evidence="1">
    <location>
        <begin position="21"/>
        <end position="50"/>
    </location>
</feature>
<evidence type="ECO:0000313" key="4">
    <source>
        <dbReference type="EMBL" id="MDT2758203.1"/>
    </source>
</evidence>
<feature type="chain" id="PRO_5047336958" evidence="2">
    <location>
        <begin position="19"/>
        <end position="197"/>
    </location>
</feature>
<feature type="signal peptide" evidence="2">
    <location>
        <begin position="1"/>
        <end position="18"/>
    </location>
</feature>
<sequence>MKKIIVLGLSAALLAVLASCGSNPEYSSSSSSSSAQETSQTKASDTTDTDFKVSVDDAIEAYQEAYPDSEITSIDLETSLGKYLYKIEGVDDDKEYELRVDANTKAVSKEREENLDTEDQAGVKRTEDKLDLQDLLSIKQVSDIAEEHVGDGKATDWSLDKEDGTTYWEVKVTNGNEETEVKIDAKTGEVLETDVDD</sequence>
<organism evidence="4 5">
    <name type="scientific">Enterococcus xiangfangensis</name>
    <dbReference type="NCBI Taxonomy" id="1296537"/>
    <lineage>
        <taxon>Bacteria</taxon>
        <taxon>Bacillati</taxon>
        <taxon>Bacillota</taxon>
        <taxon>Bacilli</taxon>
        <taxon>Lactobacillales</taxon>
        <taxon>Enterococcaceae</taxon>
        <taxon>Enterococcus</taxon>
    </lineage>
</organism>
<dbReference type="Proteomes" id="UP001181046">
    <property type="component" value="Unassembled WGS sequence"/>
</dbReference>
<name>A0ABU3F6B2_9ENTE</name>
<evidence type="ECO:0000313" key="5">
    <source>
        <dbReference type="Proteomes" id="UP001181046"/>
    </source>
</evidence>
<keyword evidence="5" id="KW-1185">Reference proteome</keyword>
<reference evidence="4" key="1">
    <citation type="submission" date="2023-03" db="EMBL/GenBank/DDBJ databases">
        <authorList>
            <person name="Shen W."/>
            <person name="Cai J."/>
        </authorList>
    </citation>
    <scope>NUCLEOTIDE SEQUENCE</scope>
    <source>
        <strain evidence="4">P66-3</strain>
    </source>
</reference>
<dbReference type="Gene3D" id="3.10.450.40">
    <property type="match status" value="2"/>
</dbReference>
<gene>
    <name evidence="4" type="ORF">P7H27_00205</name>
</gene>
<evidence type="ECO:0000259" key="3">
    <source>
        <dbReference type="Pfam" id="PF03413"/>
    </source>
</evidence>